<dbReference type="KEGG" id="bmeg:BG04_1644"/>
<evidence type="ECO:0000256" key="2">
    <source>
        <dbReference type="ARBA" id="ARBA00004950"/>
    </source>
</evidence>
<feature type="domain" description="FAD-dependent oxidoreductase 2 FAD-binding" evidence="14">
    <location>
        <begin position="5"/>
        <end position="369"/>
    </location>
</feature>
<evidence type="ECO:0000256" key="10">
    <source>
        <dbReference type="ARBA" id="ARBA00048305"/>
    </source>
</evidence>
<dbReference type="GO" id="GO:0008734">
    <property type="term" value="F:L-aspartate oxidase activity"/>
    <property type="evidence" value="ECO:0007669"/>
    <property type="project" value="UniProtKB-UniRule"/>
</dbReference>
<comment type="subcellular location">
    <subcellularLocation>
        <location evidence="13">Cytoplasm</location>
    </subcellularLocation>
</comment>
<evidence type="ECO:0000259" key="15">
    <source>
        <dbReference type="Pfam" id="PF02910"/>
    </source>
</evidence>
<sequence>MLETDVLIIGSGLAAFSAAYELCRHNRVVMVTKGKLDRNNSVLAQGGVAAAIGSSDHWSEHLYDTLVAGNKHCNEQAVRTLVEEGAAVVNELIHKGMKFDKNPDGTLHFGKEGAHRTNRILHAGGDATGQALFAFLKKAVLPYITVIENEMIQHLITVDGTCRGAIGQGENNKITIYHARQTVIATGGIGALYKHTSNQPLATGDGLALAYRAGAKLADLEFVQFHPTLLYQKEAKGLVSEAVRGEGGVLVNEWNERIMEGVHPFKDLAPRDVVARTIFNEMKKGRSVFLDIEKVAHFQQKFPTITALCRKYKIQLDKKRIPVTPGAHFLMGGIEVDGYGQTSVEGLYAVGEVSFTGVHGANRLASNSLLECLVFGKRTGRHILHKARTISRYPPVRYVYKGMPKILPATKQIQHKMMDCVGIIRHENELATIVHEFTNHLDGIPLDQEVIYSREAATICNMLTAGLLIAESSLARKESRGGHYRSDFPHEKQEWEHKRIIKQSAISTKQSLIL</sequence>
<comment type="pathway">
    <text evidence="2 13">Cofactor biosynthesis; NAD(+) biosynthesis; iminoaspartate from L-aspartate (oxidase route): step 1/1.</text>
</comment>
<dbReference type="Pfam" id="PF02910">
    <property type="entry name" value="Succ_DH_flav_C"/>
    <property type="match status" value="1"/>
</dbReference>
<dbReference type="HOGENOM" id="CLU_014312_3_2_9"/>
<dbReference type="Pfam" id="PF00890">
    <property type="entry name" value="FAD_binding_2"/>
    <property type="match status" value="1"/>
</dbReference>
<dbReference type="Gene3D" id="1.20.58.100">
    <property type="entry name" value="Fumarate reductase/succinate dehydrogenase flavoprotein-like, C-terminal domain"/>
    <property type="match status" value="1"/>
</dbReference>
<proteinExistence type="inferred from homology"/>
<dbReference type="UniPathway" id="UPA00253">
    <property type="reaction ID" value="UER00326"/>
</dbReference>
<dbReference type="GO" id="GO:0005737">
    <property type="term" value="C:cytoplasm"/>
    <property type="evidence" value="ECO:0007669"/>
    <property type="project" value="UniProtKB-SubCell"/>
</dbReference>
<name>A0A0B6AWU5_PRIM2</name>
<comment type="function">
    <text evidence="13">Catalyzes the oxidation of L-aspartate to iminoaspartate.</text>
</comment>
<feature type="active site" description="Proton acceptor" evidence="12">
    <location>
        <position position="271"/>
    </location>
</feature>
<dbReference type="PANTHER" id="PTHR42716">
    <property type="entry name" value="L-ASPARTATE OXIDASE"/>
    <property type="match status" value="1"/>
</dbReference>
<dbReference type="NCBIfam" id="TIGR00551">
    <property type="entry name" value="nadB"/>
    <property type="match status" value="1"/>
</dbReference>
<dbReference type="InterPro" id="IPR015939">
    <property type="entry name" value="Fum_Rdtase/Succ_DH_flav-like_C"/>
</dbReference>
<evidence type="ECO:0000313" key="16">
    <source>
        <dbReference type="EMBL" id="AJI25168.1"/>
    </source>
</evidence>
<dbReference type="GO" id="GO:0034628">
    <property type="term" value="P:'de novo' NAD+ biosynthetic process from L-aspartate"/>
    <property type="evidence" value="ECO:0007669"/>
    <property type="project" value="TreeGrafter"/>
</dbReference>
<dbReference type="FunFam" id="3.90.700.10:FF:000002">
    <property type="entry name" value="L-aspartate oxidase"/>
    <property type="match status" value="1"/>
</dbReference>
<comment type="similarity">
    <text evidence="3 13">Belongs to the FAD-dependent oxidoreductase 2 family. NadB subfamily.</text>
</comment>
<evidence type="ECO:0000256" key="8">
    <source>
        <dbReference type="ARBA" id="ARBA00022827"/>
    </source>
</evidence>
<evidence type="ECO:0000256" key="1">
    <source>
        <dbReference type="ARBA" id="ARBA00001974"/>
    </source>
</evidence>
<evidence type="ECO:0000256" key="12">
    <source>
        <dbReference type="PIRSR" id="PIRSR000171-1"/>
    </source>
</evidence>
<dbReference type="Proteomes" id="UP000031829">
    <property type="component" value="Chromosome"/>
</dbReference>
<dbReference type="RefSeq" id="WP_034648780.1">
    <property type="nucleotide sequence ID" value="NZ_BCVB01000008.1"/>
</dbReference>
<organism evidence="16 17">
    <name type="scientific">Priestia megaterium (strain ATCC 14581 / DSM 32 / CCUG 1817 / JCM 2506 / NBRC 15308 / NCIMB 9376 / NCTC 10342 / NRRL B-14308 / VKM B-512 / Ford 19)</name>
    <name type="common">Bacillus megaterium</name>
    <dbReference type="NCBI Taxonomy" id="1348623"/>
    <lineage>
        <taxon>Bacteria</taxon>
        <taxon>Bacillati</taxon>
        <taxon>Bacillota</taxon>
        <taxon>Bacilli</taxon>
        <taxon>Bacillales</taxon>
        <taxon>Bacillaceae</taxon>
        <taxon>Priestia</taxon>
    </lineage>
</organism>
<evidence type="ECO:0000256" key="5">
    <source>
        <dbReference type="ARBA" id="ARBA00021901"/>
    </source>
</evidence>
<keyword evidence="7 13" id="KW-0662">Pyridine nucleotide biosynthesis</keyword>
<dbReference type="Gene3D" id="3.50.50.60">
    <property type="entry name" value="FAD/NAD(P)-binding domain"/>
    <property type="match status" value="1"/>
</dbReference>
<dbReference type="PANTHER" id="PTHR42716:SF2">
    <property type="entry name" value="L-ASPARTATE OXIDASE, CHLOROPLASTIC"/>
    <property type="match status" value="1"/>
</dbReference>
<keyword evidence="8 13" id="KW-0274">FAD</keyword>
<dbReference type="InterPro" id="IPR037099">
    <property type="entry name" value="Fum_R/Succ_DH_flav-like_C_sf"/>
</dbReference>
<dbReference type="GeneID" id="93645109"/>
<dbReference type="SUPFAM" id="SSF46977">
    <property type="entry name" value="Succinate dehydrogenase/fumarate reductase flavoprotein C-terminal domain"/>
    <property type="match status" value="1"/>
</dbReference>
<dbReference type="Gene3D" id="3.90.700.10">
    <property type="entry name" value="Succinate dehydrogenase/fumarate reductase flavoprotein, catalytic domain"/>
    <property type="match status" value="1"/>
</dbReference>
<evidence type="ECO:0000259" key="14">
    <source>
        <dbReference type="Pfam" id="PF00890"/>
    </source>
</evidence>
<accession>A0A0B6AWU5</accession>
<evidence type="ECO:0000313" key="17">
    <source>
        <dbReference type="Proteomes" id="UP000031829"/>
    </source>
</evidence>
<dbReference type="InterPro" id="IPR003953">
    <property type="entry name" value="FAD-dep_OxRdtase_2_FAD-bd"/>
</dbReference>
<evidence type="ECO:0000256" key="13">
    <source>
        <dbReference type="RuleBase" id="RU362049"/>
    </source>
</evidence>
<dbReference type="EC" id="1.4.3.16" evidence="4 11"/>
<dbReference type="NCBIfam" id="NF005978">
    <property type="entry name" value="PRK08071.1"/>
    <property type="match status" value="1"/>
</dbReference>
<evidence type="ECO:0000256" key="7">
    <source>
        <dbReference type="ARBA" id="ARBA00022642"/>
    </source>
</evidence>
<dbReference type="SUPFAM" id="SSF56425">
    <property type="entry name" value="Succinate dehydrogenase/fumarate reductase flavoprotein, catalytic domain"/>
    <property type="match status" value="1"/>
</dbReference>
<dbReference type="SUPFAM" id="SSF51905">
    <property type="entry name" value="FAD/NAD(P)-binding domain"/>
    <property type="match status" value="1"/>
</dbReference>
<dbReference type="AlphaFoldDB" id="A0A0B6AWU5"/>
<dbReference type="InterPro" id="IPR036188">
    <property type="entry name" value="FAD/NAD-bd_sf"/>
</dbReference>
<evidence type="ECO:0000256" key="9">
    <source>
        <dbReference type="ARBA" id="ARBA00023002"/>
    </source>
</evidence>
<evidence type="ECO:0000256" key="6">
    <source>
        <dbReference type="ARBA" id="ARBA00022630"/>
    </source>
</evidence>
<evidence type="ECO:0000256" key="3">
    <source>
        <dbReference type="ARBA" id="ARBA00008562"/>
    </source>
</evidence>
<dbReference type="GO" id="GO:0033765">
    <property type="term" value="F:steroid dehydrogenase activity, acting on the CH-CH group of donors"/>
    <property type="evidence" value="ECO:0007669"/>
    <property type="project" value="UniProtKB-ARBA"/>
</dbReference>
<dbReference type="EMBL" id="CP009920">
    <property type="protein sequence ID" value="AJI25168.1"/>
    <property type="molecule type" value="Genomic_DNA"/>
</dbReference>
<evidence type="ECO:0000256" key="11">
    <source>
        <dbReference type="NCBIfam" id="TIGR00551"/>
    </source>
</evidence>
<comment type="catalytic activity">
    <reaction evidence="10">
        <text>L-aspartate + O2 = iminosuccinate + H2O2</text>
        <dbReference type="Rhea" id="RHEA:25876"/>
        <dbReference type="ChEBI" id="CHEBI:15379"/>
        <dbReference type="ChEBI" id="CHEBI:16240"/>
        <dbReference type="ChEBI" id="CHEBI:29991"/>
        <dbReference type="ChEBI" id="CHEBI:77875"/>
        <dbReference type="EC" id="1.4.3.16"/>
    </reaction>
    <physiologicalReaction direction="left-to-right" evidence="10">
        <dbReference type="Rhea" id="RHEA:25877"/>
    </physiologicalReaction>
</comment>
<keyword evidence="9 13" id="KW-0560">Oxidoreductase</keyword>
<gene>
    <name evidence="16" type="primary">nadB</name>
    <name evidence="16" type="ORF">BG04_1644</name>
</gene>
<protein>
    <recommendedName>
        <fullName evidence="5 11">L-aspartate oxidase</fullName>
        <ecNumber evidence="4 11">1.4.3.16</ecNumber>
    </recommendedName>
</protein>
<evidence type="ECO:0000256" key="4">
    <source>
        <dbReference type="ARBA" id="ARBA00012173"/>
    </source>
</evidence>
<reference evidence="16 17" key="1">
    <citation type="journal article" date="2015" name="Genome Announc.">
        <title>Complete genome sequences for 35 biothreat assay-relevant bacillus species.</title>
        <authorList>
            <person name="Johnson S.L."/>
            <person name="Daligault H.E."/>
            <person name="Davenport K.W."/>
            <person name="Jaissle J."/>
            <person name="Frey K.G."/>
            <person name="Ladner J.T."/>
            <person name="Broomall S.M."/>
            <person name="Bishop-Lilly K.A."/>
            <person name="Bruce D.C."/>
            <person name="Gibbons H.S."/>
            <person name="Coyne S.R."/>
            <person name="Lo C.C."/>
            <person name="Meincke L."/>
            <person name="Munk A.C."/>
            <person name="Koroleva G.I."/>
            <person name="Rosenzweig C.N."/>
            <person name="Palacios G.F."/>
            <person name="Redden C.L."/>
            <person name="Minogue T.D."/>
            <person name="Chain P.S."/>
        </authorList>
    </citation>
    <scope>NUCLEOTIDE SEQUENCE [LARGE SCALE GENOMIC DNA]</scope>
    <source>
        <strain evidence="17">ATCC 14581 / DSM 32 / JCM 2506 / NBRC 15308 / NCIMB 9376 / NCTC 10342 / NRRL B-14308 / VKM B-512</strain>
    </source>
</reference>
<dbReference type="PRINTS" id="PR00368">
    <property type="entry name" value="FADPNR"/>
</dbReference>
<dbReference type="InterPro" id="IPR027477">
    <property type="entry name" value="Succ_DH/fumarate_Rdtase_cat_sf"/>
</dbReference>
<dbReference type="PIRSF" id="PIRSF000171">
    <property type="entry name" value="SDHA_APRA_LASPO"/>
    <property type="match status" value="1"/>
</dbReference>
<dbReference type="InterPro" id="IPR005288">
    <property type="entry name" value="NadB"/>
</dbReference>
<comment type="cofactor">
    <cofactor evidence="1 13">
        <name>FAD</name>
        <dbReference type="ChEBI" id="CHEBI:57692"/>
    </cofactor>
</comment>
<keyword evidence="6 13" id="KW-0285">Flavoprotein</keyword>
<feature type="domain" description="Fumarate reductase/succinate dehydrogenase flavoprotein-like C-terminal" evidence="15">
    <location>
        <begin position="411"/>
        <end position="501"/>
    </location>
</feature>